<feature type="domain" description="Glutamine amidotransferase" evidence="1">
    <location>
        <begin position="55"/>
        <end position="188"/>
    </location>
</feature>
<comment type="caution">
    <text evidence="2">The sequence shown here is derived from an EMBL/GenBank/DDBJ whole genome shotgun (WGS) entry which is preliminary data.</text>
</comment>
<dbReference type="RefSeq" id="WP_168539481.1">
    <property type="nucleotide sequence ID" value="NZ_JAAWWP010000007.1"/>
</dbReference>
<name>A0ABX1H221_9ACTN</name>
<accession>A0ABX1H221</accession>
<dbReference type="PROSITE" id="PS51273">
    <property type="entry name" value="GATASE_TYPE_1"/>
    <property type="match status" value="1"/>
</dbReference>
<protein>
    <submittedName>
        <fullName evidence="2">Type 1 glutamine amidotransferase</fullName>
    </submittedName>
</protein>
<dbReference type="InterPro" id="IPR044992">
    <property type="entry name" value="ChyE-like"/>
</dbReference>
<dbReference type="Proteomes" id="UP000772196">
    <property type="component" value="Unassembled WGS sequence"/>
</dbReference>
<sequence>MSAHHPAAAPRVLVVRNSPRSGPGRLLPWLREEGLTAVEAEGGAGVDDPAGYAAVVLLGGGFLPDDDARHPWLPAERLLARRAVEQGVPLLGICLGAQVLAAAHGGTVLGAHGTPERGSCRITLRPEAAADPLLNGLPPVFPAIQNHRDQITELPPGAVHLAQSEPCPVQAFRLGESAWGVQFHPEVGADRLAHWSEAALGADGLDLTRLRSHAEESEPDSARAARQLVANFGTLVRRGIKPPAPRRPRA</sequence>
<dbReference type="Gene3D" id="3.40.50.880">
    <property type="match status" value="1"/>
</dbReference>
<dbReference type="CDD" id="cd01741">
    <property type="entry name" value="GATase1_1"/>
    <property type="match status" value="1"/>
</dbReference>
<dbReference type="PANTHER" id="PTHR42695">
    <property type="entry name" value="GLUTAMINE AMIDOTRANSFERASE YLR126C-RELATED"/>
    <property type="match status" value="1"/>
</dbReference>
<dbReference type="EMBL" id="JAAWWP010000007">
    <property type="protein sequence ID" value="NKI42417.1"/>
    <property type="molecule type" value="Genomic_DNA"/>
</dbReference>
<gene>
    <name evidence="2" type="ORF">HFV08_14460</name>
</gene>
<reference evidence="2 3" key="1">
    <citation type="submission" date="2020-04" db="EMBL/GenBank/DDBJ databases">
        <title>Phylogenetic Diversity and Antibacterial Activity against Ralstonia solanacearum of Endophytic Actinomycete Isolated from Moss.</title>
        <authorList>
            <person name="Zhuang X."/>
        </authorList>
    </citation>
    <scope>NUCLEOTIDE SEQUENCE [LARGE SCALE GENOMIC DNA]</scope>
    <source>
        <strain evidence="2 3">LD120</strain>
    </source>
</reference>
<keyword evidence="2" id="KW-0315">Glutamine amidotransferase</keyword>
<evidence type="ECO:0000313" key="2">
    <source>
        <dbReference type="EMBL" id="NKI42417.1"/>
    </source>
</evidence>
<proteinExistence type="predicted"/>
<dbReference type="Pfam" id="PF00117">
    <property type="entry name" value="GATase"/>
    <property type="match status" value="1"/>
</dbReference>
<organism evidence="2 3">
    <name type="scientific">Streptomyces physcomitrii</name>
    <dbReference type="NCBI Taxonomy" id="2724184"/>
    <lineage>
        <taxon>Bacteria</taxon>
        <taxon>Bacillati</taxon>
        <taxon>Actinomycetota</taxon>
        <taxon>Actinomycetes</taxon>
        <taxon>Kitasatosporales</taxon>
        <taxon>Streptomycetaceae</taxon>
        <taxon>Streptomyces</taxon>
    </lineage>
</organism>
<dbReference type="PANTHER" id="PTHR42695:SF5">
    <property type="entry name" value="GLUTAMINE AMIDOTRANSFERASE YLR126C-RELATED"/>
    <property type="match status" value="1"/>
</dbReference>
<evidence type="ECO:0000313" key="3">
    <source>
        <dbReference type="Proteomes" id="UP000772196"/>
    </source>
</evidence>
<dbReference type="InterPro" id="IPR029062">
    <property type="entry name" value="Class_I_gatase-like"/>
</dbReference>
<dbReference type="InterPro" id="IPR017926">
    <property type="entry name" value="GATASE"/>
</dbReference>
<dbReference type="SUPFAM" id="SSF52317">
    <property type="entry name" value="Class I glutamine amidotransferase-like"/>
    <property type="match status" value="1"/>
</dbReference>
<keyword evidence="3" id="KW-1185">Reference proteome</keyword>
<evidence type="ECO:0000259" key="1">
    <source>
        <dbReference type="Pfam" id="PF00117"/>
    </source>
</evidence>